<reference evidence="1 2" key="1">
    <citation type="submission" date="2024-06" db="EMBL/GenBank/DDBJ databases">
        <title>A chromosome level genome sequence of Diviner's sage (Salvia divinorum).</title>
        <authorList>
            <person name="Ford S.A."/>
            <person name="Ro D.-K."/>
            <person name="Ness R.W."/>
            <person name="Phillips M.A."/>
        </authorList>
    </citation>
    <scope>NUCLEOTIDE SEQUENCE [LARGE SCALE GENOMIC DNA]</scope>
    <source>
        <strain evidence="1">SAF-2024a</strain>
        <tissue evidence="1">Leaf</tissue>
    </source>
</reference>
<evidence type="ECO:0000313" key="1">
    <source>
        <dbReference type="EMBL" id="KAL1540713.1"/>
    </source>
</evidence>
<gene>
    <name evidence="1" type="ORF">AAHA92_25025</name>
</gene>
<dbReference type="EMBL" id="JBEAFC010000009">
    <property type="protein sequence ID" value="KAL1540713.1"/>
    <property type="molecule type" value="Genomic_DNA"/>
</dbReference>
<sequence>MAKPLQIATQSLLSLTAAAQPGRHLHHCRRAARLSTAPLLATFSRRRSETRHEGSLFQSASSEQVVHLQLAI</sequence>
<dbReference type="Proteomes" id="UP001567538">
    <property type="component" value="Unassembled WGS sequence"/>
</dbReference>
<proteinExistence type="predicted"/>
<evidence type="ECO:0000313" key="2">
    <source>
        <dbReference type="Proteomes" id="UP001567538"/>
    </source>
</evidence>
<comment type="caution">
    <text evidence="1">The sequence shown here is derived from an EMBL/GenBank/DDBJ whole genome shotgun (WGS) entry which is preliminary data.</text>
</comment>
<organism evidence="1 2">
    <name type="scientific">Salvia divinorum</name>
    <name type="common">Maria pastora</name>
    <name type="synonym">Diviner's sage</name>
    <dbReference type="NCBI Taxonomy" id="28513"/>
    <lineage>
        <taxon>Eukaryota</taxon>
        <taxon>Viridiplantae</taxon>
        <taxon>Streptophyta</taxon>
        <taxon>Embryophyta</taxon>
        <taxon>Tracheophyta</taxon>
        <taxon>Spermatophyta</taxon>
        <taxon>Magnoliopsida</taxon>
        <taxon>eudicotyledons</taxon>
        <taxon>Gunneridae</taxon>
        <taxon>Pentapetalae</taxon>
        <taxon>asterids</taxon>
        <taxon>lamiids</taxon>
        <taxon>Lamiales</taxon>
        <taxon>Lamiaceae</taxon>
        <taxon>Nepetoideae</taxon>
        <taxon>Mentheae</taxon>
        <taxon>Salviinae</taxon>
        <taxon>Salvia</taxon>
        <taxon>Salvia subgen. Calosphace</taxon>
    </lineage>
</organism>
<evidence type="ECO:0008006" key="3">
    <source>
        <dbReference type="Google" id="ProtNLM"/>
    </source>
</evidence>
<name>A0ABD1GCF2_SALDI</name>
<keyword evidence="2" id="KW-1185">Reference proteome</keyword>
<protein>
    <recommendedName>
        <fullName evidence="3">Secreted protein</fullName>
    </recommendedName>
</protein>
<dbReference type="AlphaFoldDB" id="A0ABD1GCF2"/>
<accession>A0ABD1GCF2</accession>